<keyword evidence="4" id="KW-1185">Reference proteome</keyword>
<dbReference type="KEGG" id="fjg:BB050_01007"/>
<evidence type="ECO:0000313" key="3">
    <source>
        <dbReference type="Proteomes" id="UP000093276"/>
    </source>
</evidence>
<dbReference type="RefSeq" id="WP_066032812.1">
    <property type="nucleotide sequence ID" value="NZ_CP016907.1"/>
</dbReference>
<dbReference type="AlphaFoldDB" id="A0AAC9D1Z8"/>
<dbReference type="GeneID" id="32306896"/>
<dbReference type="Proteomes" id="UP000093276">
    <property type="component" value="Chromosome"/>
</dbReference>
<gene>
    <name evidence="1" type="ORF">BB050_01007</name>
    <name evidence="2" type="ORF">SAMN02927916_0314</name>
</gene>
<reference evidence="1 3" key="1">
    <citation type="submission" date="2016-08" db="EMBL/GenBank/DDBJ databases">
        <title>Complete genome sequence of Flavobacterium johnsoniae strain GSE09, a volatile-producing biocontrol agent isolated from cucumber (Cucumis sativus).</title>
        <authorList>
            <person name="Jeong J.-J."/>
            <person name="Oh J.Y."/>
            <person name="Jim Y.J."/>
            <person name="Sang M.K."/>
            <person name="Kim K.D."/>
        </authorList>
    </citation>
    <scope>NUCLEOTIDE SEQUENCE [LARGE SCALE GENOMIC DNA]</scope>
    <source>
        <strain evidence="1 3">GSE09</strain>
    </source>
</reference>
<evidence type="ECO:0008006" key="5">
    <source>
        <dbReference type="Google" id="ProtNLM"/>
    </source>
</evidence>
<sequence>MKKNYFYILFSVTYLFFSCGNDEKKQPKKVIQSVNKLTPASVKVNPKISSKSITAPKEFDSKKTVVQKDPFAIKNPIEFKPLSSQTTNNIATPPTPIKKEVNEKLLNFVNIRKILDKCKMGQTMTQKQLTENFEIPEEALKLVKSVTKTAENELAVKWQSTWFVERVSDAELEDGKMKVVFKANKMYTSGNAIGIKYNKKVYNNLVIVGRSAYIPSVKGYSWQIGR</sequence>
<accession>A0AAC9D1Z8</accession>
<dbReference type="PROSITE" id="PS51257">
    <property type="entry name" value="PROKAR_LIPOPROTEIN"/>
    <property type="match status" value="1"/>
</dbReference>
<dbReference type="EMBL" id="FMVC01000001">
    <property type="protein sequence ID" value="SCX79006.1"/>
    <property type="molecule type" value="Genomic_DNA"/>
</dbReference>
<evidence type="ECO:0000313" key="2">
    <source>
        <dbReference type="EMBL" id="SCX79006.1"/>
    </source>
</evidence>
<organism evidence="1 3">
    <name type="scientific">Flavobacterium anhuiense</name>
    <dbReference type="NCBI Taxonomy" id="459526"/>
    <lineage>
        <taxon>Bacteria</taxon>
        <taxon>Pseudomonadati</taxon>
        <taxon>Bacteroidota</taxon>
        <taxon>Flavobacteriia</taxon>
        <taxon>Flavobacteriales</taxon>
        <taxon>Flavobacteriaceae</taxon>
        <taxon>Flavobacterium</taxon>
    </lineage>
</organism>
<protein>
    <recommendedName>
        <fullName evidence="5">Lipoprotein</fullName>
    </recommendedName>
</protein>
<dbReference type="Proteomes" id="UP000199307">
    <property type="component" value="Unassembled WGS sequence"/>
</dbReference>
<evidence type="ECO:0000313" key="4">
    <source>
        <dbReference type="Proteomes" id="UP000199307"/>
    </source>
</evidence>
<evidence type="ECO:0000313" key="1">
    <source>
        <dbReference type="EMBL" id="AOC94142.1"/>
    </source>
</evidence>
<dbReference type="EMBL" id="CP016907">
    <property type="protein sequence ID" value="AOC94142.1"/>
    <property type="molecule type" value="Genomic_DNA"/>
</dbReference>
<proteinExistence type="predicted"/>
<name>A0AAC9D1Z8_9FLAO</name>
<reference evidence="2 4" key="2">
    <citation type="submission" date="2016-10" db="EMBL/GenBank/DDBJ databases">
        <authorList>
            <person name="Varghese N."/>
            <person name="Submissions S."/>
        </authorList>
    </citation>
    <scope>NUCLEOTIDE SEQUENCE [LARGE SCALE GENOMIC DNA]</scope>
    <source>
        <strain evidence="2 4">CGMCC 1.6859</strain>
    </source>
</reference>